<evidence type="ECO:0000313" key="3">
    <source>
        <dbReference type="Proteomes" id="UP000054995"/>
    </source>
</evidence>
<evidence type="ECO:0000313" key="2">
    <source>
        <dbReference type="EMBL" id="KRY90208.1"/>
    </source>
</evidence>
<keyword evidence="1" id="KW-0812">Transmembrane</keyword>
<accession>A0A0V1FW29</accession>
<keyword evidence="1" id="KW-1133">Transmembrane helix</keyword>
<reference evidence="2 3" key="1">
    <citation type="submission" date="2015-01" db="EMBL/GenBank/DDBJ databases">
        <title>Evolution of Trichinella species and genotypes.</title>
        <authorList>
            <person name="Korhonen P.K."/>
            <person name="Edoardo P."/>
            <person name="Giuseppe L.R."/>
            <person name="Gasser R.B."/>
        </authorList>
    </citation>
    <scope>NUCLEOTIDE SEQUENCE [LARGE SCALE GENOMIC DNA]</scope>
    <source>
        <strain evidence="2">ISS470</strain>
    </source>
</reference>
<dbReference type="Proteomes" id="UP000054995">
    <property type="component" value="Unassembled WGS sequence"/>
</dbReference>
<proteinExistence type="predicted"/>
<gene>
    <name evidence="2" type="ORF">T4D_11915</name>
</gene>
<keyword evidence="1" id="KW-0472">Membrane</keyword>
<evidence type="ECO:0000256" key="1">
    <source>
        <dbReference type="SAM" id="Phobius"/>
    </source>
</evidence>
<dbReference type="EMBL" id="JYDT01000024">
    <property type="protein sequence ID" value="KRY90208.1"/>
    <property type="molecule type" value="Genomic_DNA"/>
</dbReference>
<organism evidence="2 3">
    <name type="scientific">Trichinella pseudospiralis</name>
    <name type="common">Parasitic roundworm</name>
    <dbReference type="NCBI Taxonomy" id="6337"/>
    <lineage>
        <taxon>Eukaryota</taxon>
        <taxon>Metazoa</taxon>
        <taxon>Ecdysozoa</taxon>
        <taxon>Nematoda</taxon>
        <taxon>Enoplea</taxon>
        <taxon>Dorylaimia</taxon>
        <taxon>Trichinellida</taxon>
        <taxon>Trichinellidae</taxon>
        <taxon>Trichinella</taxon>
    </lineage>
</organism>
<protein>
    <submittedName>
        <fullName evidence="2">Uncharacterized protein</fullName>
    </submittedName>
</protein>
<feature type="transmembrane region" description="Helical" evidence="1">
    <location>
        <begin position="6"/>
        <end position="26"/>
    </location>
</feature>
<keyword evidence="3" id="KW-1185">Reference proteome</keyword>
<dbReference type="OrthoDB" id="10570577at2759"/>
<dbReference type="AlphaFoldDB" id="A0A0V1FW29"/>
<sequence length="116" mass="13622">MRAPLVLAPIFFFLLHVYYGSLRVYVFYPKPRLTELGPTGNRIPPAFFVLLRAVRDLLRVVQILLRLVRVLLQLVRSSLFLFFIVHLSLETRVHALETILDDEFKLNNISDREPQF</sequence>
<name>A0A0V1FW29_TRIPS</name>
<comment type="caution">
    <text evidence="2">The sequence shown here is derived from an EMBL/GenBank/DDBJ whole genome shotgun (WGS) entry which is preliminary data.</text>
</comment>